<dbReference type="AlphaFoldDB" id="A0A7C8IU40"/>
<evidence type="ECO:0000256" key="1">
    <source>
        <dbReference type="SAM" id="MobiDB-lite"/>
    </source>
</evidence>
<protein>
    <submittedName>
        <fullName evidence="2">Uncharacterized protein</fullName>
    </submittedName>
</protein>
<dbReference type="OrthoDB" id="2684236at2759"/>
<keyword evidence="3" id="KW-1185">Reference proteome</keyword>
<proteinExistence type="predicted"/>
<dbReference type="EMBL" id="WUBL01000029">
    <property type="protein sequence ID" value="KAF2969983.1"/>
    <property type="molecule type" value="Genomic_DNA"/>
</dbReference>
<dbReference type="InParanoid" id="A0A7C8IU40"/>
<feature type="region of interest" description="Disordered" evidence="1">
    <location>
        <begin position="1"/>
        <end position="21"/>
    </location>
</feature>
<accession>A0A7C8IU40</accession>
<gene>
    <name evidence="2" type="ORF">GQX73_g3622</name>
</gene>
<dbReference type="PANTHER" id="PTHR34365:SF7">
    <property type="entry name" value="GLYCINE-RICH DOMAIN-CONTAINING PROTEIN 1"/>
    <property type="match status" value="1"/>
</dbReference>
<dbReference type="Proteomes" id="UP000481858">
    <property type="component" value="Unassembled WGS sequence"/>
</dbReference>
<organism evidence="2 3">
    <name type="scientific">Xylaria multiplex</name>
    <dbReference type="NCBI Taxonomy" id="323545"/>
    <lineage>
        <taxon>Eukaryota</taxon>
        <taxon>Fungi</taxon>
        <taxon>Dikarya</taxon>
        <taxon>Ascomycota</taxon>
        <taxon>Pezizomycotina</taxon>
        <taxon>Sordariomycetes</taxon>
        <taxon>Xylariomycetidae</taxon>
        <taxon>Xylariales</taxon>
        <taxon>Xylariaceae</taxon>
        <taxon>Xylaria</taxon>
    </lineage>
</organism>
<sequence>MGKPEKVETVGDTGLSNADAAPPSYNAPLDISISLEDIDQLNLAFSSLEVPLVAKTVTPDTCLAHLKLLFAFQNLKETVGYRDGLWRIYDSRVLPAGKDTGLSQETDKLDDETKKNLSLLREKRWSLYVARAADRYIEWWKTFPKNNLVENDMSENTAKYTTFTSKPPSKDPWKIKLPPLAYLEDCMRYGLGELWHSGMPWQLINDAIDTNFNYTVSPDCMATWEEKTFLKWDSANDPVFKTLPPCPRCRLINVALWTTCGMAEDSQDKPPSLVGQGYGDGDFQMRCCKCDMILKRDYLEVSEFATDVKNNLARRIPMPGTILDSKTGMAKQLPQPGTQKDRFQRTFPNRLIRYDLRSRLYDPPLESMDAVRKIIEKALANPDVIKKVEYVAVKDNKKSYRLGQEARIHVRKMMSRYWGNSSPFALELGGAVLRQGIFTEKMYKMDWLHSPAARETMVRLIAKYDRFITIMGKFPNQIAVPTLDVDLAWHTHQLSPASYYESVCSKTGRFIDHDDKIAEDKLSTSFEWTSKVYQELYAPDKFYQSGRAALCPPDNSAHISAHNSVRVIENDSIRSKVHRQMHLLHQKRLEENYEKARKRAKKKGRDLPPRDDYYYYYWGAPYLLYAPYVYPAYCVCPVYYDTTTVTAGSGYYGACAAVVEGTEGQSVAVPQASQVVEAAVAAAAVEEVVVAEAAVVVVEAAGAE</sequence>
<evidence type="ECO:0000313" key="2">
    <source>
        <dbReference type="EMBL" id="KAF2969983.1"/>
    </source>
</evidence>
<reference evidence="2 3" key="1">
    <citation type="submission" date="2019-12" db="EMBL/GenBank/DDBJ databases">
        <title>Draft genome sequence of the ascomycete Xylaria multiplex DSM 110363.</title>
        <authorList>
            <person name="Buettner E."/>
            <person name="Kellner H."/>
        </authorList>
    </citation>
    <scope>NUCLEOTIDE SEQUENCE [LARGE SCALE GENOMIC DNA]</scope>
    <source>
        <strain evidence="2 3">DSM 110363</strain>
    </source>
</reference>
<dbReference type="InterPro" id="IPR009836">
    <property type="entry name" value="GRDP-like"/>
</dbReference>
<dbReference type="Pfam" id="PF07173">
    <property type="entry name" value="GRDP-like"/>
    <property type="match status" value="1"/>
</dbReference>
<dbReference type="PANTHER" id="PTHR34365">
    <property type="entry name" value="ENOLASE (DUF1399)"/>
    <property type="match status" value="1"/>
</dbReference>
<comment type="caution">
    <text evidence="2">The sequence shown here is derived from an EMBL/GenBank/DDBJ whole genome shotgun (WGS) entry which is preliminary data.</text>
</comment>
<name>A0A7C8IU40_9PEZI</name>
<evidence type="ECO:0000313" key="3">
    <source>
        <dbReference type="Proteomes" id="UP000481858"/>
    </source>
</evidence>